<organism evidence="1 2">
    <name type="scientific">Anaerocolumna cellulosilytica</name>
    <dbReference type="NCBI Taxonomy" id="433286"/>
    <lineage>
        <taxon>Bacteria</taxon>
        <taxon>Bacillati</taxon>
        <taxon>Bacillota</taxon>
        <taxon>Clostridia</taxon>
        <taxon>Lachnospirales</taxon>
        <taxon>Lachnospiraceae</taxon>
        <taxon>Anaerocolumna</taxon>
    </lineage>
</organism>
<reference evidence="1 2" key="1">
    <citation type="journal article" date="2016" name="Int. J. Syst. Evol. Microbiol.">
        <title>Descriptions of Anaerotaenia torta gen. nov., sp. nov. and Anaerocolumna cellulosilytica gen. nov., sp. nov. isolated from a methanogenic reactor of cattle waste.</title>
        <authorList>
            <person name="Uek A."/>
            <person name="Ohtaki Y."/>
            <person name="Kaku N."/>
            <person name="Ueki K."/>
        </authorList>
    </citation>
    <scope>NUCLEOTIDE SEQUENCE [LARGE SCALE GENOMIC DNA]</scope>
    <source>
        <strain evidence="1 2">SN021</strain>
    </source>
</reference>
<proteinExistence type="predicted"/>
<accession>A0A6S6QYI4</accession>
<dbReference type="Proteomes" id="UP000515561">
    <property type="component" value="Chromosome"/>
</dbReference>
<dbReference type="EMBL" id="AP023367">
    <property type="protein sequence ID" value="BCJ94816.1"/>
    <property type="molecule type" value="Genomic_DNA"/>
</dbReference>
<name>A0A6S6QYI4_9FIRM</name>
<protein>
    <submittedName>
        <fullName evidence="1">Uncharacterized protein</fullName>
    </submittedName>
</protein>
<evidence type="ECO:0000313" key="1">
    <source>
        <dbReference type="EMBL" id="BCJ94816.1"/>
    </source>
</evidence>
<gene>
    <name evidence="1" type="ORF">acsn021_23850</name>
</gene>
<evidence type="ECO:0000313" key="2">
    <source>
        <dbReference type="Proteomes" id="UP000515561"/>
    </source>
</evidence>
<dbReference type="KEGG" id="acel:acsn021_23850"/>
<sequence length="59" mass="6869">MNIGIICDYIFINIITDGLFVIVIEYISKIITLDWILQSVRVRQTRQFSNNSGNYKSID</sequence>
<dbReference type="AlphaFoldDB" id="A0A6S6QYI4"/>
<keyword evidence="2" id="KW-1185">Reference proteome</keyword>